<proteinExistence type="predicted"/>
<dbReference type="Proteomes" id="UP000422764">
    <property type="component" value="Chromosome"/>
</dbReference>
<evidence type="ECO:0000313" key="1">
    <source>
        <dbReference type="EMBL" id="QGU96607.1"/>
    </source>
</evidence>
<evidence type="ECO:0008006" key="3">
    <source>
        <dbReference type="Google" id="ProtNLM"/>
    </source>
</evidence>
<name>A0A6I6F7Y6_9CLOT</name>
<accession>A0A6I6F7Y6</accession>
<organism evidence="1 2">
    <name type="scientific">Clostridium bovifaecis</name>
    <dbReference type="NCBI Taxonomy" id="2184719"/>
    <lineage>
        <taxon>Bacteria</taxon>
        <taxon>Bacillati</taxon>
        <taxon>Bacillota</taxon>
        <taxon>Clostridia</taxon>
        <taxon>Eubacteriales</taxon>
        <taxon>Clostridiaceae</taxon>
        <taxon>Clostridium</taxon>
    </lineage>
</organism>
<keyword evidence="2" id="KW-1185">Reference proteome</keyword>
<protein>
    <recommendedName>
        <fullName evidence="3">Hydrogenase maturation nickel metallochaperone HypA</fullName>
    </recommendedName>
</protein>
<reference evidence="1 2" key="1">
    <citation type="submission" date="2019-12" db="EMBL/GenBank/DDBJ databases">
        <title>Genome sequenceing of Clostridium bovifaecis.</title>
        <authorList>
            <person name="Yao Y."/>
        </authorList>
    </citation>
    <scope>NUCLEOTIDE SEQUENCE [LARGE SCALE GENOMIC DNA]</scope>
    <source>
        <strain evidence="1 2">BXX</strain>
    </source>
</reference>
<sequence length="83" mass="9560">MHDSLLMQNISSSLNNICKSNGIRRITNIELSVNRNSHINEKNLLEHLIDLNSELVDKDTKTKVIFEDIPDEMAEIKRIEGEK</sequence>
<dbReference type="EMBL" id="CP046522">
    <property type="protein sequence ID" value="QGU96607.1"/>
    <property type="molecule type" value="Genomic_DNA"/>
</dbReference>
<dbReference type="AlphaFoldDB" id="A0A6I6F7Y6"/>
<evidence type="ECO:0000313" key="2">
    <source>
        <dbReference type="Proteomes" id="UP000422764"/>
    </source>
</evidence>
<gene>
    <name evidence="1" type="ORF">GOM49_17290</name>
</gene>
<dbReference type="Gene3D" id="3.30.2320.50">
    <property type="match status" value="1"/>
</dbReference>